<organism evidence="2 3">
    <name type="scientific">Dothistroma septosporum (strain NZE10 / CBS 128990)</name>
    <name type="common">Red band needle blight fungus</name>
    <name type="synonym">Mycosphaerella pini</name>
    <dbReference type="NCBI Taxonomy" id="675120"/>
    <lineage>
        <taxon>Eukaryota</taxon>
        <taxon>Fungi</taxon>
        <taxon>Dikarya</taxon>
        <taxon>Ascomycota</taxon>
        <taxon>Pezizomycotina</taxon>
        <taxon>Dothideomycetes</taxon>
        <taxon>Dothideomycetidae</taxon>
        <taxon>Mycosphaerellales</taxon>
        <taxon>Mycosphaerellaceae</taxon>
        <taxon>Dothistroma</taxon>
    </lineage>
</organism>
<reference evidence="3" key="1">
    <citation type="journal article" date="2012" name="PLoS Genet.">
        <title>The genomes of the fungal plant pathogens Cladosporium fulvum and Dothistroma septosporum reveal adaptation to different hosts and lifestyles but also signatures of common ancestry.</title>
        <authorList>
            <person name="de Wit P.J.G.M."/>
            <person name="van der Burgt A."/>
            <person name="Oekmen B."/>
            <person name="Stergiopoulos I."/>
            <person name="Abd-Elsalam K.A."/>
            <person name="Aerts A.L."/>
            <person name="Bahkali A.H."/>
            <person name="Beenen H.G."/>
            <person name="Chettri P."/>
            <person name="Cox M.P."/>
            <person name="Datema E."/>
            <person name="de Vries R.P."/>
            <person name="Dhillon B."/>
            <person name="Ganley A.R."/>
            <person name="Griffiths S.A."/>
            <person name="Guo Y."/>
            <person name="Hamelin R.C."/>
            <person name="Henrissat B."/>
            <person name="Kabir M.S."/>
            <person name="Jashni M.K."/>
            <person name="Kema G."/>
            <person name="Klaubauf S."/>
            <person name="Lapidus A."/>
            <person name="Levasseur A."/>
            <person name="Lindquist E."/>
            <person name="Mehrabi R."/>
            <person name="Ohm R.A."/>
            <person name="Owen T.J."/>
            <person name="Salamov A."/>
            <person name="Schwelm A."/>
            <person name="Schijlen E."/>
            <person name="Sun H."/>
            <person name="van den Burg H.A."/>
            <person name="van Ham R.C.H.J."/>
            <person name="Zhang S."/>
            <person name="Goodwin S.B."/>
            <person name="Grigoriev I.V."/>
            <person name="Collemare J."/>
            <person name="Bradshaw R.E."/>
        </authorList>
    </citation>
    <scope>NUCLEOTIDE SEQUENCE [LARGE SCALE GENOMIC DNA]</scope>
    <source>
        <strain evidence="3">NZE10 / CBS 128990</strain>
    </source>
</reference>
<dbReference type="AlphaFoldDB" id="N1PUX5"/>
<accession>N1PUX5</accession>
<feature type="region of interest" description="Disordered" evidence="1">
    <location>
        <begin position="35"/>
        <end position="59"/>
    </location>
</feature>
<dbReference type="EMBL" id="KB446537">
    <property type="protein sequence ID" value="EME46748.1"/>
    <property type="molecule type" value="Genomic_DNA"/>
</dbReference>
<proteinExistence type="predicted"/>
<gene>
    <name evidence="2" type="ORF">DOTSEDRAFT_22781</name>
</gene>
<protein>
    <submittedName>
        <fullName evidence="2">Uncharacterized protein</fullName>
    </submittedName>
</protein>
<evidence type="ECO:0000313" key="3">
    <source>
        <dbReference type="Proteomes" id="UP000016933"/>
    </source>
</evidence>
<keyword evidence="3" id="KW-1185">Reference proteome</keyword>
<name>N1PUX5_DOTSN</name>
<dbReference type="Proteomes" id="UP000016933">
    <property type="component" value="Unassembled WGS sequence"/>
</dbReference>
<evidence type="ECO:0000256" key="1">
    <source>
        <dbReference type="SAM" id="MobiDB-lite"/>
    </source>
</evidence>
<evidence type="ECO:0000313" key="2">
    <source>
        <dbReference type="EMBL" id="EME46748.1"/>
    </source>
</evidence>
<sequence length="121" mass="13394">MARPVNGVPRKCKMCASVARCGHLLCSKCDPSFGDTQTNPHGQQSDANNQETNSVQNETTFTYSAHDVMEKYRQAFERARSFEDDDEFFLGPIEEQLAFAAIPSKQPKMNAGATSFTPLKA</sequence>
<dbReference type="OrthoDB" id="10563553at2759"/>
<dbReference type="HOGENOM" id="CLU_2038013_0_0_1"/>
<reference evidence="2 3" key="2">
    <citation type="journal article" date="2012" name="PLoS Pathog.">
        <title>Diverse lifestyles and strategies of plant pathogenesis encoded in the genomes of eighteen Dothideomycetes fungi.</title>
        <authorList>
            <person name="Ohm R.A."/>
            <person name="Feau N."/>
            <person name="Henrissat B."/>
            <person name="Schoch C.L."/>
            <person name="Horwitz B.A."/>
            <person name="Barry K.W."/>
            <person name="Condon B.J."/>
            <person name="Copeland A.C."/>
            <person name="Dhillon B."/>
            <person name="Glaser F."/>
            <person name="Hesse C.N."/>
            <person name="Kosti I."/>
            <person name="LaButti K."/>
            <person name="Lindquist E.A."/>
            <person name="Lucas S."/>
            <person name="Salamov A.A."/>
            <person name="Bradshaw R.E."/>
            <person name="Ciuffetti L."/>
            <person name="Hamelin R.C."/>
            <person name="Kema G.H.J."/>
            <person name="Lawrence C."/>
            <person name="Scott J.A."/>
            <person name="Spatafora J.W."/>
            <person name="Turgeon B.G."/>
            <person name="de Wit P.J.G.M."/>
            <person name="Zhong S."/>
            <person name="Goodwin S.B."/>
            <person name="Grigoriev I.V."/>
        </authorList>
    </citation>
    <scope>NUCLEOTIDE SEQUENCE [LARGE SCALE GENOMIC DNA]</scope>
    <source>
        <strain evidence="3">NZE10 / CBS 128990</strain>
    </source>
</reference>